<keyword evidence="1" id="KW-0812">Transmembrane</keyword>
<dbReference type="Proteomes" id="UP000316921">
    <property type="component" value="Chromosome"/>
</dbReference>
<gene>
    <name evidence="2" type="ORF">Pla133_28470</name>
</gene>
<evidence type="ECO:0000256" key="1">
    <source>
        <dbReference type="SAM" id="Phobius"/>
    </source>
</evidence>
<keyword evidence="3" id="KW-1185">Reference proteome</keyword>
<keyword evidence="1" id="KW-1133">Transmembrane helix</keyword>
<feature type="transmembrane region" description="Helical" evidence="1">
    <location>
        <begin position="97"/>
        <end position="116"/>
    </location>
</feature>
<reference evidence="2 3" key="1">
    <citation type="submission" date="2019-02" db="EMBL/GenBank/DDBJ databases">
        <title>Deep-cultivation of Planctomycetes and their phenomic and genomic characterization uncovers novel biology.</title>
        <authorList>
            <person name="Wiegand S."/>
            <person name="Jogler M."/>
            <person name="Boedeker C."/>
            <person name="Pinto D."/>
            <person name="Vollmers J."/>
            <person name="Rivas-Marin E."/>
            <person name="Kohn T."/>
            <person name="Peeters S.H."/>
            <person name="Heuer A."/>
            <person name="Rast P."/>
            <person name="Oberbeckmann S."/>
            <person name="Bunk B."/>
            <person name="Jeske O."/>
            <person name="Meyerdierks A."/>
            <person name="Storesund J.E."/>
            <person name="Kallscheuer N."/>
            <person name="Luecker S."/>
            <person name="Lage O.M."/>
            <person name="Pohl T."/>
            <person name="Merkel B.J."/>
            <person name="Hornburger P."/>
            <person name="Mueller R.-W."/>
            <person name="Bruemmer F."/>
            <person name="Labrenz M."/>
            <person name="Spormann A.M."/>
            <person name="Op den Camp H."/>
            <person name="Overmann J."/>
            <person name="Amann R."/>
            <person name="Jetten M.S.M."/>
            <person name="Mascher T."/>
            <person name="Medema M.H."/>
            <person name="Devos D.P."/>
            <person name="Kaster A.-K."/>
            <person name="Ovreas L."/>
            <person name="Rohde M."/>
            <person name="Galperin M.Y."/>
            <person name="Jogler C."/>
        </authorList>
    </citation>
    <scope>NUCLEOTIDE SEQUENCE [LARGE SCALE GENOMIC DNA]</scope>
    <source>
        <strain evidence="2 3">Pla133</strain>
    </source>
</reference>
<dbReference type="AlphaFoldDB" id="A0A518BLB4"/>
<keyword evidence="1" id="KW-0472">Membrane</keyword>
<organism evidence="2 3">
    <name type="scientific">Engelhardtia mirabilis</name>
    <dbReference type="NCBI Taxonomy" id="2528011"/>
    <lineage>
        <taxon>Bacteria</taxon>
        <taxon>Pseudomonadati</taxon>
        <taxon>Planctomycetota</taxon>
        <taxon>Planctomycetia</taxon>
        <taxon>Planctomycetia incertae sedis</taxon>
        <taxon>Engelhardtia</taxon>
    </lineage>
</organism>
<accession>A0A518BLB4</accession>
<dbReference type="KEGG" id="pbap:Pla133_28470"/>
<sequence>MVPLVASWSAIYFVVAAVKPGGLLEGASLVLGLPLARAQASVLFGWSTRTARGELLSAAWSGSRELVHKVLWAVCYFADQAAVLGRSSLDAWASAPIPFALQAAVVLVVVAAAFSMRASRRAGLRYGPTSIWLEVQLSAAVEEVLYRGLATFACFRLVGGDTTWAGEEGLATALAVGLFALPHYRLGSPGGARGVAVTAGLGIACFGLSWACGDVLAGWALHGPVLGSLEFRRWWAARRAQLRSVARDRVLQLVRLGHAYYVTDWEGVELQRLCAADSALARGLDELIARHEQGVAIDAQACAGASMLVPGEAAEPGMARWRSTNALLAAQLPPGRLPGVGFSQVARETSKHLVAAMDAHRARVLPAAGA</sequence>
<evidence type="ECO:0000313" key="3">
    <source>
        <dbReference type="Proteomes" id="UP000316921"/>
    </source>
</evidence>
<proteinExistence type="predicted"/>
<dbReference type="EMBL" id="CP036287">
    <property type="protein sequence ID" value="QDU67758.1"/>
    <property type="molecule type" value="Genomic_DNA"/>
</dbReference>
<name>A0A518BLB4_9BACT</name>
<protein>
    <submittedName>
        <fullName evidence="2">Uncharacterized protein</fullName>
    </submittedName>
</protein>
<evidence type="ECO:0000313" key="2">
    <source>
        <dbReference type="EMBL" id="QDU67758.1"/>
    </source>
</evidence>